<accession>A0AAP3GCM9</accession>
<evidence type="ECO:0000313" key="1">
    <source>
        <dbReference type="EMBL" id="MCZ0810032.1"/>
    </source>
</evidence>
<organism evidence="1 2">
    <name type="scientific">Brevibacillus laterosporus</name>
    <name type="common">Bacillus laterosporus</name>
    <dbReference type="NCBI Taxonomy" id="1465"/>
    <lineage>
        <taxon>Bacteria</taxon>
        <taxon>Bacillati</taxon>
        <taxon>Bacillota</taxon>
        <taxon>Bacilli</taxon>
        <taxon>Bacillales</taxon>
        <taxon>Paenibacillaceae</taxon>
        <taxon>Brevibacillus</taxon>
    </lineage>
</organism>
<dbReference type="Proteomes" id="UP001077662">
    <property type="component" value="Unassembled WGS sequence"/>
</dbReference>
<reference evidence="1" key="1">
    <citation type="submission" date="2022-09" db="EMBL/GenBank/DDBJ databases">
        <title>Genome analysis and characterization of larvicidal activity of Brevibacillus strains.</title>
        <authorList>
            <person name="Patrusheva E.V."/>
            <person name="Izotova A.O."/>
            <person name="Toshchakov S.V."/>
            <person name="Sineoky S.P."/>
        </authorList>
    </citation>
    <scope>NUCLEOTIDE SEQUENCE</scope>
    <source>
        <strain evidence="1">VKPM_B-13247</strain>
    </source>
</reference>
<comment type="caution">
    <text evidence="1">The sequence shown here is derived from an EMBL/GenBank/DDBJ whole genome shotgun (WGS) entry which is preliminary data.</text>
</comment>
<protein>
    <submittedName>
        <fullName evidence="1">Uracil phosphoribosyltransferase</fullName>
    </submittedName>
</protein>
<dbReference type="RefSeq" id="WP_258434857.1">
    <property type="nucleotide sequence ID" value="NZ_JANSGW010000052.1"/>
</dbReference>
<gene>
    <name evidence="1" type="ORF">O0554_24585</name>
</gene>
<sequence>MAKSSARKHRDKMIREGKRNPELNRSIFALVDMTQRRTKTKAEKLKQQKHKRPLSFQSDDGLFFCGLIFAIRSSNLVANASAVRSGPN</sequence>
<proteinExistence type="predicted"/>
<evidence type="ECO:0000313" key="2">
    <source>
        <dbReference type="Proteomes" id="UP001077662"/>
    </source>
</evidence>
<dbReference type="GO" id="GO:0016757">
    <property type="term" value="F:glycosyltransferase activity"/>
    <property type="evidence" value="ECO:0007669"/>
    <property type="project" value="UniProtKB-KW"/>
</dbReference>
<keyword evidence="1" id="KW-0328">Glycosyltransferase</keyword>
<dbReference type="AlphaFoldDB" id="A0AAP3GCM9"/>
<dbReference type="EMBL" id="JAPTNE010000052">
    <property type="protein sequence ID" value="MCZ0810032.1"/>
    <property type="molecule type" value="Genomic_DNA"/>
</dbReference>
<keyword evidence="1" id="KW-0808">Transferase</keyword>
<name>A0AAP3GCM9_BRELA</name>